<dbReference type="HOGENOM" id="CLU_2762357_0_0_1"/>
<organism evidence="1">
    <name type="scientific">Oryza sativa subsp. japonica</name>
    <name type="common">Rice</name>
    <dbReference type="NCBI Taxonomy" id="39947"/>
    <lineage>
        <taxon>Eukaryota</taxon>
        <taxon>Viridiplantae</taxon>
        <taxon>Streptophyta</taxon>
        <taxon>Embryophyta</taxon>
        <taxon>Tracheophyta</taxon>
        <taxon>Spermatophyta</taxon>
        <taxon>Magnoliopsida</taxon>
        <taxon>Liliopsida</taxon>
        <taxon>Poales</taxon>
        <taxon>Poaceae</taxon>
        <taxon>BOP clade</taxon>
        <taxon>Oryzoideae</taxon>
        <taxon>Oryzeae</taxon>
        <taxon>Oryzinae</taxon>
        <taxon>Oryza</taxon>
        <taxon>Oryza sativa</taxon>
    </lineage>
</organism>
<reference evidence="1" key="1">
    <citation type="journal article" date="2005" name="PLoS Biol.">
        <title>The genomes of Oryza sativa: a history of duplications.</title>
        <authorList>
            <person name="Yu J."/>
            <person name="Wang J."/>
            <person name="Lin W."/>
            <person name="Li S."/>
            <person name="Li H."/>
            <person name="Zhou J."/>
            <person name="Ni P."/>
            <person name="Dong W."/>
            <person name="Hu S."/>
            <person name="Zeng C."/>
            <person name="Zhang J."/>
            <person name="Zhang Y."/>
            <person name="Li R."/>
            <person name="Xu Z."/>
            <person name="Li S."/>
            <person name="Li X."/>
            <person name="Zheng H."/>
            <person name="Cong L."/>
            <person name="Lin L."/>
            <person name="Yin J."/>
            <person name="Geng J."/>
            <person name="Li G."/>
            <person name="Shi J."/>
            <person name="Liu J."/>
            <person name="Lv H."/>
            <person name="Li J."/>
            <person name="Wang J."/>
            <person name="Deng Y."/>
            <person name="Ran L."/>
            <person name="Shi X."/>
            <person name="Wang X."/>
            <person name="Wu Q."/>
            <person name="Li C."/>
            <person name="Ren X."/>
            <person name="Wang J."/>
            <person name="Wang X."/>
            <person name="Li D."/>
            <person name="Liu D."/>
            <person name="Zhang X."/>
            <person name="Ji Z."/>
            <person name="Zhao W."/>
            <person name="Sun Y."/>
            <person name="Zhang Z."/>
            <person name="Bao J."/>
            <person name="Han Y."/>
            <person name="Dong L."/>
            <person name="Ji J."/>
            <person name="Chen P."/>
            <person name="Wu S."/>
            <person name="Liu J."/>
            <person name="Xiao Y."/>
            <person name="Bu D."/>
            <person name="Tan J."/>
            <person name="Yang L."/>
            <person name="Ye C."/>
            <person name="Zhang J."/>
            <person name="Xu J."/>
            <person name="Zhou Y."/>
            <person name="Yu Y."/>
            <person name="Zhang B."/>
            <person name="Zhuang S."/>
            <person name="Wei H."/>
            <person name="Liu B."/>
            <person name="Lei M."/>
            <person name="Yu H."/>
            <person name="Li Y."/>
            <person name="Xu H."/>
            <person name="Wei S."/>
            <person name="He X."/>
            <person name="Fang L."/>
            <person name="Zhang Z."/>
            <person name="Zhang Y."/>
            <person name="Huang X."/>
            <person name="Su Z."/>
            <person name="Tong W."/>
            <person name="Li J."/>
            <person name="Tong Z."/>
            <person name="Li S."/>
            <person name="Ye J."/>
            <person name="Wang L."/>
            <person name="Fang L."/>
            <person name="Lei T."/>
            <person name="Chen C."/>
            <person name="Chen H."/>
            <person name="Xu Z."/>
            <person name="Li H."/>
            <person name="Huang H."/>
            <person name="Zhang F."/>
            <person name="Xu H."/>
            <person name="Li N."/>
            <person name="Zhao C."/>
            <person name="Li S."/>
            <person name="Dong L."/>
            <person name="Huang Y."/>
            <person name="Li L."/>
            <person name="Xi Y."/>
            <person name="Qi Q."/>
            <person name="Li W."/>
            <person name="Zhang B."/>
            <person name="Hu W."/>
            <person name="Zhang Y."/>
            <person name="Tian X."/>
            <person name="Jiao Y."/>
            <person name="Liang X."/>
            <person name="Jin J."/>
            <person name="Gao L."/>
            <person name="Zheng W."/>
            <person name="Hao B."/>
            <person name="Liu S."/>
            <person name="Wang W."/>
            <person name="Yuan L."/>
            <person name="Cao M."/>
            <person name="McDermott J."/>
            <person name="Samudrala R."/>
            <person name="Wang J."/>
            <person name="Wong G.K."/>
            <person name="Yang H."/>
        </authorList>
    </citation>
    <scope>NUCLEOTIDE SEQUENCE [LARGE SCALE GENOMIC DNA]</scope>
</reference>
<protein>
    <submittedName>
        <fullName evidence="1">Uncharacterized protein</fullName>
    </submittedName>
</protein>
<dbReference type="Gramene" id="Os06t0574700-02">
    <property type="protein sequence ID" value="Os06t0574700-02"/>
    <property type="gene ID" value="Os06g0574700"/>
</dbReference>
<gene>
    <name evidence="1" type="ORF">OsJ_21772</name>
</gene>
<sequence>MLCPLLSVSKKSAMEMLFVVLQLGPYLGPRGCEWGNEDLDTFTPSGSLRYMVPVLPKLLSVTPPRRTDFG</sequence>
<reference evidence="1" key="2">
    <citation type="submission" date="2008-12" db="EMBL/GenBank/DDBJ databases">
        <title>Improved gene annotation of the rice (Oryza sativa) genomes.</title>
        <authorList>
            <person name="Wang J."/>
            <person name="Li R."/>
            <person name="Fan W."/>
            <person name="Huang Q."/>
            <person name="Zhang J."/>
            <person name="Zhou Y."/>
            <person name="Hu Y."/>
            <person name="Zi S."/>
            <person name="Li J."/>
            <person name="Ni P."/>
            <person name="Zheng H."/>
            <person name="Zhang Y."/>
            <person name="Zhao M."/>
            <person name="Hao Q."/>
            <person name="McDermott J."/>
            <person name="Samudrala R."/>
            <person name="Kristiansen K."/>
            <person name="Wong G.K.-S."/>
        </authorList>
    </citation>
    <scope>NUCLEOTIDE SEQUENCE</scope>
</reference>
<evidence type="ECO:0000313" key="1">
    <source>
        <dbReference type="EMBL" id="EEE65919.1"/>
    </source>
</evidence>
<dbReference type="Proteomes" id="UP000007752">
    <property type="component" value="Chromosome 6"/>
</dbReference>
<dbReference type="AlphaFoldDB" id="A0A8J8YJV4"/>
<dbReference type="EMBL" id="CM000143">
    <property type="protein sequence ID" value="EEE65919.1"/>
    <property type="molecule type" value="Genomic_DNA"/>
</dbReference>
<accession>A0A8J8YJV4</accession>
<name>A0A8J8YJV4_ORYSJ</name>
<proteinExistence type="predicted"/>